<evidence type="ECO:0000313" key="1">
    <source>
        <dbReference type="EMBL" id="BBL35994.1"/>
    </source>
</evidence>
<protein>
    <submittedName>
        <fullName evidence="1">Uncharacterized protein</fullName>
    </submittedName>
</protein>
<dbReference type="Proteomes" id="UP000316473">
    <property type="component" value="Plasmid plasmid 1"/>
</dbReference>
<organism evidence="1 2">
    <name type="scientific">Nitrosomonas stercoris</name>
    <dbReference type="NCBI Taxonomy" id="1444684"/>
    <lineage>
        <taxon>Bacteria</taxon>
        <taxon>Pseudomonadati</taxon>
        <taxon>Pseudomonadota</taxon>
        <taxon>Betaproteobacteria</taxon>
        <taxon>Nitrosomonadales</taxon>
        <taxon>Nitrosomonadaceae</taxon>
        <taxon>Nitrosomonas</taxon>
    </lineage>
</organism>
<keyword evidence="2" id="KW-1185">Reference proteome</keyword>
<accession>A0A4Y1YPR1</accession>
<name>A0A4Y1YPR1_9PROT</name>
<gene>
    <name evidence="1" type="ORF">Nstercoris_02273</name>
</gene>
<proteinExistence type="predicted"/>
<dbReference type="AlphaFoldDB" id="A0A4Y1YPR1"/>
<dbReference type="EMBL" id="AP019756">
    <property type="protein sequence ID" value="BBL35994.1"/>
    <property type="molecule type" value="Genomic_DNA"/>
</dbReference>
<evidence type="ECO:0000313" key="2">
    <source>
        <dbReference type="Proteomes" id="UP000316473"/>
    </source>
</evidence>
<keyword evidence="1" id="KW-0614">Plasmid</keyword>
<geneLocation type="plasmid" evidence="2">
    <name>1 dna</name>
</geneLocation>
<dbReference type="KEGG" id="nst:Nstercoris_02273"/>
<reference evidence="1 2" key="1">
    <citation type="submission" date="2019-06" db="EMBL/GenBank/DDBJ databases">
        <title>Nitrosomonas stercoris KYUHI-S whole genome shotgun sequence.</title>
        <authorList>
            <person name="Nakagawa T."/>
            <person name="Tsuchiya Y."/>
            <person name="Takahashi R."/>
        </authorList>
    </citation>
    <scope>NUCLEOTIDE SEQUENCE [LARGE SCALE GENOMIC DNA]</scope>
    <source>
        <strain evidence="1 2">KYUHI-S</strain>
        <plasmid evidence="2">1 dna</plasmid>
    </source>
</reference>
<sequence length="65" mass="7275">MYTIAQIEAITAAIHNQDSNTSQAIARMEAISNIYLKALADGVTVVERESLTEQEIEMINYFLVK</sequence>